<organism evidence="2 3">
    <name type="scientific">Hymenobacter citatus</name>
    <dbReference type="NCBI Taxonomy" id="2763506"/>
    <lineage>
        <taxon>Bacteria</taxon>
        <taxon>Pseudomonadati</taxon>
        <taxon>Bacteroidota</taxon>
        <taxon>Cytophagia</taxon>
        <taxon>Cytophagales</taxon>
        <taxon>Hymenobacteraceae</taxon>
        <taxon>Hymenobacter</taxon>
    </lineage>
</organism>
<name>A0ABR7MQD2_9BACT</name>
<feature type="region of interest" description="Disordered" evidence="1">
    <location>
        <begin position="85"/>
        <end position="112"/>
    </location>
</feature>
<reference evidence="2 3" key="1">
    <citation type="submission" date="2020-08" db="EMBL/GenBank/DDBJ databases">
        <title>Hymenobacter sp.</title>
        <authorList>
            <person name="Kim M.K."/>
        </authorList>
    </citation>
    <scope>NUCLEOTIDE SEQUENCE [LARGE SCALE GENOMIC DNA]</scope>
    <source>
        <strain evidence="2 3">BT507</strain>
    </source>
</reference>
<evidence type="ECO:0000313" key="2">
    <source>
        <dbReference type="EMBL" id="MBC6613291.1"/>
    </source>
</evidence>
<feature type="region of interest" description="Disordered" evidence="1">
    <location>
        <begin position="43"/>
        <end position="62"/>
    </location>
</feature>
<sequence>MTETSFLALPQKEHVISAIVGLSEIGGRTGRNATGYQRYEKANAQRAKKSCHKSEIRPKQKARRVTLRPIAGFYIHKVGVDKNRHFDQREKSRVLTPDSNYRSTQDFSRWSK</sequence>
<dbReference type="Proteomes" id="UP000622017">
    <property type="component" value="Unassembled WGS sequence"/>
</dbReference>
<comment type="caution">
    <text evidence="2">The sequence shown here is derived from an EMBL/GenBank/DDBJ whole genome shotgun (WGS) entry which is preliminary data.</text>
</comment>
<dbReference type="EMBL" id="JACSCY010000028">
    <property type="protein sequence ID" value="MBC6613291.1"/>
    <property type="molecule type" value="Genomic_DNA"/>
</dbReference>
<dbReference type="RefSeq" id="WP_187321514.1">
    <property type="nucleotide sequence ID" value="NZ_JACSCY010000028.1"/>
</dbReference>
<protein>
    <submittedName>
        <fullName evidence="2">Uncharacterized protein</fullName>
    </submittedName>
</protein>
<evidence type="ECO:0000256" key="1">
    <source>
        <dbReference type="SAM" id="MobiDB-lite"/>
    </source>
</evidence>
<proteinExistence type="predicted"/>
<gene>
    <name evidence="2" type="ORF">H8B15_20390</name>
</gene>
<accession>A0ABR7MQD2</accession>
<feature type="compositionally biased region" description="Polar residues" evidence="1">
    <location>
        <begin position="97"/>
        <end position="112"/>
    </location>
</feature>
<evidence type="ECO:0000313" key="3">
    <source>
        <dbReference type="Proteomes" id="UP000622017"/>
    </source>
</evidence>
<keyword evidence="3" id="KW-1185">Reference proteome</keyword>